<dbReference type="NCBIfam" id="NF033577">
    <property type="entry name" value="transpos_IS481"/>
    <property type="match status" value="1"/>
</dbReference>
<name>A0A1H1G3X9_9ACTN</name>
<dbReference type="Pfam" id="PF13518">
    <property type="entry name" value="HTH_28"/>
    <property type="match status" value="1"/>
</dbReference>
<dbReference type="InterPro" id="IPR009057">
    <property type="entry name" value="Homeodomain-like_sf"/>
</dbReference>
<evidence type="ECO:0000313" key="4">
    <source>
        <dbReference type="Proteomes" id="UP000183053"/>
    </source>
</evidence>
<dbReference type="PANTHER" id="PTHR35004:SF7">
    <property type="entry name" value="INTEGRASE PROTEIN"/>
    <property type="match status" value="1"/>
</dbReference>
<evidence type="ECO:0000259" key="2">
    <source>
        <dbReference type="PROSITE" id="PS50994"/>
    </source>
</evidence>
<organism evidence="3 4">
    <name type="scientific">Tsukamurella pulmonis</name>
    <dbReference type="NCBI Taxonomy" id="47312"/>
    <lineage>
        <taxon>Bacteria</taxon>
        <taxon>Bacillati</taxon>
        <taxon>Actinomycetota</taxon>
        <taxon>Actinomycetes</taxon>
        <taxon>Mycobacteriales</taxon>
        <taxon>Tsukamurellaceae</taxon>
        <taxon>Tsukamurella</taxon>
    </lineage>
</organism>
<dbReference type="InterPro" id="IPR055247">
    <property type="entry name" value="InsJ-like_HTH"/>
</dbReference>
<dbReference type="InterPro" id="IPR012337">
    <property type="entry name" value="RNaseH-like_sf"/>
</dbReference>
<dbReference type="InterPro" id="IPR001584">
    <property type="entry name" value="Integrase_cat-core"/>
</dbReference>
<dbReference type="GO" id="GO:0015074">
    <property type="term" value="P:DNA integration"/>
    <property type="evidence" value="ECO:0007669"/>
    <property type="project" value="InterPro"/>
</dbReference>
<feature type="region of interest" description="Disordered" evidence="1">
    <location>
        <begin position="43"/>
        <end position="63"/>
    </location>
</feature>
<reference evidence="4" key="1">
    <citation type="submission" date="2016-10" db="EMBL/GenBank/DDBJ databases">
        <authorList>
            <person name="Varghese N."/>
            <person name="Submissions S."/>
        </authorList>
    </citation>
    <scope>NUCLEOTIDE SEQUENCE [LARGE SCALE GENOMIC DNA]</scope>
    <source>
        <strain evidence="4">DSM 44142</strain>
    </source>
</reference>
<sequence length="397" mass="43617">MSRARVAVMKVVSQQLSVTDAARQHGYSRRQLRRLLARYRTAGLDAAEPRSRRPKSNPSATPHAVREKIITLRRDLTSRGLDAGPVTLAWHLEQAGLAAPSTSTVRRILHTAGLITPEPRKRPKSSYLRFEAAQPNETWQSDFTHWRLADGTDVEILNWLDDHSRYLLSYTAHQPVTGADVVTAFLAAVEQHGAPASTLTDNGRVYTARFGGGRNAFEYLLPLLGVRQKNGSPGHPQPQGKVERFHQTQKRYLAAQPPAHTIDELQKQLDQLREHYNENRPHRARERTTPGTADRATAKHSPPRHNPPATTACATTTSIPEANEPPHAGRMHHLGIGAAHVSSPSSTTPPSPSSTSTPAKSSRPTPSHPTRPTGETRRNPRPMAGGFPKVTSVATHV</sequence>
<dbReference type="Pfam" id="PF13683">
    <property type="entry name" value="rve_3"/>
    <property type="match status" value="1"/>
</dbReference>
<accession>A0A1H1G3X9</accession>
<feature type="domain" description="Integrase catalytic" evidence="2">
    <location>
        <begin position="131"/>
        <end position="298"/>
    </location>
</feature>
<dbReference type="STRING" id="47312.SAMN04489765_3090"/>
<evidence type="ECO:0000256" key="1">
    <source>
        <dbReference type="SAM" id="MobiDB-lite"/>
    </source>
</evidence>
<dbReference type="InterPro" id="IPR036397">
    <property type="entry name" value="RNaseH_sf"/>
</dbReference>
<feature type="compositionally biased region" description="Low complexity" evidence="1">
    <location>
        <begin position="353"/>
        <end position="373"/>
    </location>
</feature>
<dbReference type="Proteomes" id="UP000183053">
    <property type="component" value="Unassembled WGS sequence"/>
</dbReference>
<dbReference type="PROSITE" id="PS50994">
    <property type="entry name" value="INTEGRASE"/>
    <property type="match status" value="1"/>
</dbReference>
<dbReference type="SUPFAM" id="SSF46689">
    <property type="entry name" value="Homeodomain-like"/>
    <property type="match status" value="1"/>
</dbReference>
<dbReference type="GO" id="GO:0003676">
    <property type="term" value="F:nucleic acid binding"/>
    <property type="evidence" value="ECO:0007669"/>
    <property type="project" value="InterPro"/>
</dbReference>
<dbReference type="InterPro" id="IPR047656">
    <property type="entry name" value="IS481-like_transpos"/>
</dbReference>
<keyword evidence="4" id="KW-1185">Reference proteome</keyword>
<dbReference type="PANTHER" id="PTHR35004">
    <property type="entry name" value="TRANSPOSASE RV3428C-RELATED"/>
    <property type="match status" value="1"/>
</dbReference>
<dbReference type="EMBL" id="FNLF01000002">
    <property type="protein sequence ID" value="SDR07870.1"/>
    <property type="molecule type" value="Genomic_DNA"/>
</dbReference>
<proteinExistence type="predicted"/>
<gene>
    <name evidence="3" type="ORF">SAMN04489765_3090</name>
</gene>
<dbReference type="AlphaFoldDB" id="A0A1H1G3X9"/>
<feature type="region of interest" description="Disordered" evidence="1">
    <location>
        <begin position="339"/>
        <end position="397"/>
    </location>
</feature>
<dbReference type="SUPFAM" id="SSF53098">
    <property type="entry name" value="Ribonuclease H-like"/>
    <property type="match status" value="1"/>
</dbReference>
<evidence type="ECO:0000313" key="3">
    <source>
        <dbReference type="EMBL" id="SDR07870.1"/>
    </source>
</evidence>
<dbReference type="Gene3D" id="3.30.420.10">
    <property type="entry name" value="Ribonuclease H-like superfamily/Ribonuclease H"/>
    <property type="match status" value="1"/>
</dbReference>
<feature type="region of interest" description="Disordered" evidence="1">
    <location>
        <begin position="276"/>
        <end position="313"/>
    </location>
</feature>
<protein>
    <submittedName>
        <fullName evidence="3">Helix-turn-helix domain-containing protein</fullName>
    </submittedName>
</protein>